<evidence type="ECO:0000313" key="4">
    <source>
        <dbReference type="EMBL" id="MFC6057897.1"/>
    </source>
</evidence>
<dbReference type="RefSeq" id="WP_386400211.1">
    <property type="nucleotide sequence ID" value="NZ_JBHSPT010000049.1"/>
</dbReference>
<evidence type="ECO:0000313" key="5">
    <source>
        <dbReference type="Proteomes" id="UP001596242"/>
    </source>
</evidence>
<keyword evidence="2" id="KW-1133">Transmembrane helix</keyword>
<evidence type="ECO:0000256" key="2">
    <source>
        <dbReference type="SAM" id="Phobius"/>
    </source>
</evidence>
<proteinExistence type="predicted"/>
<protein>
    <submittedName>
        <fullName evidence="4">LPXTG cell wall anchor domain-containing protein</fullName>
    </submittedName>
</protein>
<evidence type="ECO:0000256" key="3">
    <source>
        <dbReference type="SAM" id="SignalP"/>
    </source>
</evidence>
<sequence>MRTALVTGALAAGVLAPAGAALAATTTATTPAAAVSATVAPAPEEAALEPGDATPEPAEDRADVAEPTPAVPEAEEESKRRVEEAGKPGDDATVLPRGGVAAGESPGTGSSNTPVALGSMAGAVALLAGAGIVVYRRRSTQH</sequence>
<feature type="chain" id="PRO_5046281493" evidence="3">
    <location>
        <begin position="24"/>
        <end position="142"/>
    </location>
</feature>
<keyword evidence="3" id="KW-0732">Signal</keyword>
<dbReference type="Proteomes" id="UP001596242">
    <property type="component" value="Unassembled WGS sequence"/>
</dbReference>
<evidence type="ECO:0000256" key="1">
    <source>
        <dbReference type="SAM" id="MobiDB-lite"/>
    </source>
</evidence>
<feature type="signal peptide" evidence="3">
    <location>
        <begin position="1"/>
        <end position="23"/>
    </location>
</feature>
<feature type="transmembrane region" description="Helical" evidence="2">
    <location>
        <begin position="115"/>
        <end position="135"/>
    </location>
</feature>
<dbReference type="EMBL" id="JBHSPT010000049">
    <property type="protein sequence ID" value="MFC6057897.1"/>
    <property type="molecule type" value="Genomic_DNA"/>
</dbReference>
<comment type="caution">
    <text evidence="4">The sequence shown here is derived from an EMBL/GenBank/DDBJ whole genome shotgun (WGS) entry which is preliminary data.</text>
</comment>
<accession>A0ABW1M467</accession>
<gene>
    <name evidence="4" type="ORF">ACFP50_21295</name>
</gene>
<keyword evidence="2" id="KW-0812">Transmembrane</keyword>
<keyword evidence="2" id="KW-0472">Membrane</keyword>
<dbReference type="NCBIfam" id="TIGR01167">
    <property type="entry name" value="LPXTG_anchor"/>
    <property type="match status" value="1"/>
</dbReference>
<reference evidence="5" key="1">
    <citation type="journal article" date="2019" name="Int. J. Syst. Evol. Microbiol.">
        <title>The Global Catalogue of Microorganisms (GCM) 10K type strain sequencing project: providing services to taxonomists for standard genome sequencing and annotation.</title>
        <authorList>
            <consortium name="The Broad Institute Genomics Platform"/>
            <consortium name="The Broad Institute Genome Sequencing Center for Infectious Disease"/>
            <person name="Wu L."/>
            <person name="Ma J."/>
        </authorList>
    </citation>
    <scope>NUCLEOTIDE SEQUENCE [LARGE SCALE GENOMIC DNA]</scope>
    <source>
        <strain evidence="5">JCM 12763</strain>
    </source>
</reference>
<keyword evidence="5" id="KW-1185">Reference proteome</keyword>
<organism evidence="4 5">
    <name type="scientific">Streptomyces pratens</name>
    <dbReference type="NCBI Taxonomy" id="887456"/>
    <lineage>
        <taxon>Bacteria</taxon>
        <taxon>Bacillati</taxon>
        <taxon>Actinomycetota</taxon>
        <taxon>Actinomycetes</taxon>
        <taxon>Kitasatosporales</taxon>
        <taxon>Streptomycetaceae</taxon>
        <taxon>Streptomyces</taxon>
    </lineage>
</organism>
<feature type="region of interest" description="Disordered" evidence="1">
    <location>
        <begin position="25"/>
        <end position="116"/>
    </location>
</feature>
<feature type="compositionally biased region" description="Basic and acidic residues" evidence="1">
    <location>
        <begin position="77"/>
        <end position="90"/>
    </location>
</feature>
<feature type="compositionally biased region" description="Low complexity" evidence="1">
    <location>
        <begin position="25"/>
        <end position="51"/>
    </location>
</feature>
<name>A0ABW1M467_9ACTN</name>